<dbReference type="InterPro" id="IPR029787">
    <property type="entry name" value="Nucleotide_cyclase"/>
</dbReference>
<evidence type="ECO:0000256" key="1">
    <source>
        <dbReference type="SAM" id="Phobius"/>
    </source>
</evidence>
<dbReference type="InterPro" id="IPR043128">
    <property type="entry name" value="Rev_trsase/Diguanyl_cyclase"/>
</dbReference>
<sequence>MLSLLAGFRRRCASLLTSQHTLVPSAFVLGLALLVYLWALHFTRIQNEKKLALQATTESSQNIAAIVATNLEEVLGRASLYARITRGGDQSSGVSSPHFNPQQVGDSAYLRAAVYDRDGRLIYSSAHQRTETELQPLLDQALRDDRRGDPAPILIGHPPADGNGAWRLPILVPLGDARSAGYYGAILDLGYILSRYREVELGQGGSIELIHSDGLPLAVLREGALSLDTRLPGSHSRLPGDMDAVTFSSGPTDLGYLSSAHRLAHYPIQVAVTQNSAVVLGRLSAQHQEYLVRSLVFSAVVILVILIVVFSLRHQQRLHQAVANSEQEKKQLIDLLEQEKIRALALASHDYLTGIPNRRQFQQLAASELKRARRSRNLYALLFFDLDRFKLVNDNLGHAVGDLLLKAVAGRLQAAVRNYDLVARLGGDEFVVLLSEIPSEDFVSQLAANLVQELSKTYVDLDGHNVETSPSVGIALYPRDGQTVDDLLLHADHAMYSAKAKGRGVFRFYDASLNASSARRSELTARFKSAMHDNEFCLHFQPKVALDDFAVVGLEALIRWDHPEHGLIFPGDFIPLAEEQNYIIPLGRWVIDAVCRQIAQWQADGVPLVPVAINVSAHQLRDNRLPEDVMASLARHAVSPEWIEIEITETSLIEDTQLARRNLESLAGIGIKIALDDYGTGFSGLSMLKQLPINAVKVDRSFIRDIRNDTDDAVIVASTISLAHNLGLIVVAEGVESKDQLLHLKAAGCDQVQGFFLQRPVSAQDIAPLLRKRHYIFPST</sequence>
<keyword evidence="1" id="KW-0812">Transmembrane</keyword>
<comment type="caution">
    <text evidence="4">The sequence shown here is derived from an EMBL/GenBank/DDBJ whole genome shotgun (WGS) entry which is preliminary data.</text>
</comment>
<dbReference type="InterPro" id="IPR035919">
    <property type="entry name" value="EAL_sf"/>
</dbReference>
<name>A0A7X4GZ16_9BURK</name>
<dbReference type="InterPro" id="IPR052155">
    <property type="entry name" value="Biofilm_reg_signaling"/>
</dbReference>
<accession>A0A7X4GZ16</accession>
<dbReference type="InterPro" id="IPR000160">
    <property type="entry name" value="GGDEF_dom"/>
</dbReference>
<proteinExistence type="predicted"/>
<dbReference type="EMBL" id="WWCR01000007">
    <property type="protein sequence ID" value="MYM72313.1"/>
    <property type="molecule type" value="Genomic_DNA"/>
</dbReference>
<dbReference type="Gene3D" id="3.30.70.270">
    <property type="match status" value="1"/>
</dbReference>
<dbReference type="PANTHER" id="PTHR44757:SF2">
    <property type="entry name" value="BIOFILM ARCHITECTURE MAINTENANCE PROTEIN MBAA"/>
    <property type="match status" value="1"/>
</dbReference>
<evidence type="ECO:0000313" key="5">
    <source>
        <dbReference type="Proteomes" id="UP000469734"/>
    </source>
</evidence>
<dbReference type="Proteomes" id="UP000469734">
    <property type="component" value="Unassembled WGS sequence"/>
</dbReference>
<dbReference type="SUPFAM" id="SSF141868">
    <property type="entry name" value="EAL domain-like"/>
    <property type="match status" value="1"/>
</dbReference>
<dbReference type="Gene3D" id="3.20.20.450">
    <property type="entry name" value="EAL domain"/>
    <property type="match status" value="1"/>
</dbReference>
<keyword evidence="1" id="KW-1133">Transmembrane helix</keyword>
<dbReference type="FunFam" id="3.30.70.270:FF:000001">
    <property type="entry name" value="Diguanylate cyclase domain protein"/>
    <property type="match status" value="1"/>
</dbReference>
<keyword evidence="1" id="KW-0472">Membrane</keyword>
<dbReference type="GO" id="GO:0003824">
    <property type="term" value="F:catalytic activity"/>
    <property type="evidence" value="ECO:0007669"/>
    <property type="project" value="UniProtKB-ARBA"/>
</dbReference>
<dbReference type="CDD" id="cd01948">
    <property type="entry name" value="EAL"/>
    <property type="match status" value="1"/>
</dbReference>
<dbReference type="Pfam" id="PF00990">
    <property type="entry name" value="GGDEF"/>
    <property type="match status" value="1"/>
</dbReference>
<dbReference type="Pfam" id="PF00563">
    <property type="entry name" value="EAL"/>
    <property type="match status" value="1"/>
</dbReference>
<feature type="domain" description="EAL" evidence="2">
    <location>
        <begin position="520"/>
        <end position="774"/>
    </location>
</feature>
<feature type="domain" description="GGDEF" evidence="3">
    <location>
        <begin position="377"/>
        <end position="511"/>
    </location>
</feature>
<dbReference type="SUPFAM" id="SSF55073">
    <property type="entry name" value="Nucleotide cyclase"/>
    <property type="match status" value="1"/>
</dbReference>
<dbReference type="PROSITE" id="PS50887">
    <property type="entry name" value="GGDEF"/>
    <property type="match status" value="1"/>
</dbReference>
<dbReference type="AlphaFoldDB" id="A0A7X4GZ16"/>
<evidence type="ECO:0000259" key="3">
    <source>
        <dbReference type="PROSITE" id="PS50887"/>
    </source>
</evidence>
<feature type="transmembrane region" description="Helical" evidence="1">
    <location>
        <begin position="290"/>
        <end position="312"/>
    </location>
</feature>
<protein>
    <submittedName>
        <fullName evidence="4">EAL domain-containing protein</fullName>
    </submittedName>
</protein>
<dbReference type="NCBIfam" id="TIGR00254">
    <property type="entry name" value="GGDEF"/>
    <property type="match status" value="1"/>
</dbReference>
<dbReference type="InterPro" id="IPR001633">
    <property type="entry name" value="EAL_dom"/>
</dbReference>
<evidence type="ECO:0000259" key="2">
    <source>
        <dbReference type="PROSITE" id="PS50883"/>
    </source>
</evidence>
<dbReference type="PANTHER" id="PTHR44757">
    <property type="entry name" value="DIGUANYLATE CYCLASE DGCP"/>
    <property type="match status" value="1"/>
</dbReference>
<feature type="transmembrane region" description="Helical" evidence="1">
    <location>
        <begin position="20"/>
        <end position="40"/>
    </location>
</feature>
<evidence type="ECO:0000313" key="4">
    <source>
        <dbReference type="EMBL" id="MYM72313.1"/>
    </source>
</evidence>
<dbReference type="PROSITE" id="PS50883">
    <property type="entry name" value="EAL"/>
    <property type="match status" value="1"/>
</dbReference>
<dbReference type="SMART" id="SM00267">
    <property type="entry name" value="GGDEF"/>
    <property type="match status" value="1"/>
</dbReference>
<organism evidence="4 5">
    <name type="scientific">Duganella margarita</name>
    <dbReference type="NCBI Taxonomy" id="2692170"/>
    <lineage>
        <taxon>Bacteria</taxon>
        <taxon>Pseudomonadati</taxon>
        <taxon>Pseudomonadota</taxon>
        <taxon>Betaproteobacteria</taxon>
        <taxon>Burkholderiales</taxon>
        <taxon>Oxalobacteraceae</taxon>
        <taxon>Telluria group</taxon>
        <taxon>Duganella</taxon>
    </lineage>
</organism>
<gene>
    <name evidence="4" type="ORF">GTP56_08895</name>
</gene>
<reference evidence="4 5" key="1">
    <citation type="submission" date="2019-12" db="EMBL/GenBank/DDBJ databases">
        <title>Novel species isolated from a subtropical stream in China.</title>
        <authorList>
            <person name="Lu H."/>
        </authorList>
    </citation>
    <scope>NUCLEOTIDE SEQUENCE [LARGE SCALE GENOMIC DNA]</scope>
    <source>
        <strain evidence="4 5">FT134W</strain>
    </source>
</reference>
<dbReference type="CDD" id="cd01949">
    <property type="entry name" value="GGDEF"/>
    <property type="match status" value="1"/>
</dbReference>
<dbReference type="SMART" id="SM00052">
    <property type="entry name" value="EAL"/>
    <property type="match status" value="1"/>
</dbReference>